<dbReference type="OrthoDB" id="9937820at2759"/>
<dbReference type="AlphaFoldDB" id="A0A9P0H996"/>
<comment type="similarity">
    <text evidence="3">Belongs to the MEIOB family.</text>
</comment>
<evidence type="ECO:0000259" key="4">
    <source>
        <dbReference type="Pfam" id="PF24903"/>
    </source>
</evidence>
<dbReference type="Gene3D" id="2.40.50.140">
    <property type="entry name" value="Nucleic acid-binding proteins"/>
    <property type="match status" value="2"/>
</dbReference>
<evidence type="ECO:0000313" key="6">
    <source>
        <dbReference type="Proteomes" id="UP001152798"/>
    </source>
</evidence>
<protein>
    <recommendedName>
        <fullName evidence="4">MEIOB-like N-terminal domain-containing protein</fullName>
    </recommendedName>
</protein>
<proteinExistence type="inferred from homology"/>
<dbReference type="GO" id="GO:0008310">
    <property type="term" value="F:single-stranded DNA 3'-5' DNA exonuclease activity"/>
    <property type="evidence" value="ECO:0007669"/>
    <property type="project" value="TreeGrafter"/>
</dbReference>
<dbReference type="Proteomes" id="UP001152798">
    <property type="component" value="Chromosome 4"/>
</dbReference>
<keyword evidence="2" id="KW-0469">Meiosis</keyword>
<organism evidence="5 6">
    <name type="scientific">Nezara viridula</name>
    <name type="common">Southern green stink bug</name>
    <name type="synonym">Cimex viridulus</name>
    <dbReference type="NCBI Taxonomy" id="85310"/>
    <lineage>
        <taxon>Eukaryota</taxon>
        <taxon>Metazoa</taxon>
        <taxon>Ecdysozoa</taxon>
        <taxon>Arthropoda</taxon>
        <taxon>Hexapoda</taxon>
        <taxon>Insecta</taxon>
        <taxon>Pterygota</taxon>
        <taxon>Neoptera</taxon>
        <taxon>Paraneoptera</taxon>
        <taxon>Hemiptera</taxon>
        <taxon>Heteroptera</taxon>
        <taxon>Panheteroptera</taxon>
        <taxon>Pentatomomorpha</taxon>
        <taxon>Pentatomoidea</taxon>
        <taxon>Pentatomidae</taxon>
        <taxon>Pentatominae</taxon>
        <taxon>Nezara</taxon>
    </lineage>
</organism>
<keyword evidence="6" id="KW-1185">Reference proteome</keyword>
<dbReference type="PANTHER" id="PTHR21166">
    <property type="entry name" value="CELL DIVISION CONTROL PROTEIN 24 OB DOMAIN-CONTAINING PROTEIN-RELATED"/>
    <property type="match status" value="1"/>
</dbReference>
<evidence type="ECO:0000256" key="3">
    <source>
        <dbReference type="ARBA" id="ARBA00038329"/>
    </source>
</evidence>
<dbReference type="InterPro" id="IPR012340">
    <property type="entry name" value="NA-bd_OB-fold"/>
</dbReference>
<sequence>MSHAGIKRVTLNYLTPSSTDFLIVGVIIAKRPPKSFKSKKDGSDRGVMGFTLRDSPADYINVTVWGSKIFVDNFNACYRVGDVVDLINTKVIMRKPEDRTDIFQPPVTSCMELVFNEYQSEISPHDLEDCLEYIKILHLPTKPPGNFLNLADIKANGKLFNGQYVNILVAVQRIGNRRDMKSRAGKEISILEIVVMDKTSSDFMVQTWEEDIIQRGSGWKPKDTVLFLSDIRVEWSEFRKAMVATITSRSVVTENPSTREAAILASFALTVPIQTPQLVDNIANTMVEPETIVNVMSCATVIRQAWSGESSDSFTALVFAVLQAFDIDGFRSVVVRKCSICGCPSEGSICPRSDCSEGQPTPAYDLRINLIDHTGRLSNCRLTGNTAVQVISVKPEVFLNLSSDDKTQFKWQWLLKKVSARLLIMPVGPGRLAPLISVVELKRITIAEYASKLPVA</sequence>
<name>A0A9P0H996_NEZVI</name>
<dbReference type="GO" id="GO:0000712">
    <property type="term" value="P:resolution of meiotic recombination intermediates"/>
    <property type="evidence" value="ECO:0007669"/>
    <property type="project" value="TreeGrafter"/>
</dbReference>
<dbReference type="Pfam" id="PF24903">
    <property type="entry name" value="OB_MEIOB_N"/>
    <property type="match status" value="1"/>
</dbReference>
<evidence type="ECO:0000256" key="1">
    <source>
        <dbReference type="ARBA" id="ARBA00023125"/>
    </source>
</evidence>
<gene>
    <name evidence="5" type="ORF">NEZAVI_LOCUS7542</name>
</gene>
<feature type="domain" description="MEIOB-like N-terminal" evidence="4">
    <location>
        <begin position="5"/>
        <end position="142"/>
    </location>
</feature>
<reference evidence="5" key="1">
    <citation type="submission" date="2022-01" db="EMBL/GenBank/DDBJ databases">
        <authorList>
            <person name="King R."/>
        </authorList>
    </citation>
    <scope>NUCLEOTIDE SEQUENCE</scope>
</reference>
<accession>A0A9P0H996</accession>
<evidence type="ECO:0000313" key="5">
    <source>
        <dbReference type="EMBL" id="CAH1397762.1"/>
    </source>
</evidence>
<evidence type="ECO:0000256" key="2">
    <source>
        <dbReference type="ARBA" id="ARBA00023254"/>
    </source>
</evidence>
<dbReference type="SUPFAM" id="SSF50249">
    <property type="entry name" value="Nucleic acid-binding proteins"/>
    <property type="match status" value="3"/>
</dbReference>
<keyword evidence="1" id="KW-0238">DNA-binding</keyword>
<dbReference type="InterPro" id="IPR056880">
    <property type="entry name" value="OB_MEIOB_N"/>
</dbReference>
<dbReference type="InterPro" id="IPR052469">
    <property type="entry name" value="MEIOB"/>
</dbReference>
<dbReference type="GO" id="GO:0003697">
    <property type="term" value="F:single-stranded DNA binding"/>
    <property type="evidence" value="ECO:0007669"/>
    <property type="project" value="TreeGrafter"/>
</dbReference>
<dbReference type="EMBL" id="OV725080">
    <property type="protein sequence ID" value="CAH1397762.1"/>
    <property type="molecule type" value="Genomic_DNA"/>
</dbReference>
<dbReference type="PANTHER" id="PTHR21166:SF2">
    <property type="entry name" value="CELL DIVISION CONTROL PROTEIN 24 OB DOMAIN-CONTAINING PROTEIN-RELATED"/>
    <property type="match status" value="1"/>
</dbReference>